<dbReference type="EMBL" id="JACHIL010000007">
    <property type="protein sequence ID" value="MBB5092648.1"/>
    <property type="molecule type" value="Genomic_DNA"/>
</dbReference>
<protein>
    <recommendedName>
        <fullName evidence="4">Alanine and proline-rich secreted protein Apa</fullName>
    </recommendedName>
</protein>
<dbReference type="AlphaFoldDB" id="A0A7W8ANY9"/>
<evidence type="ECO:0000313" key="3">
    <source>
        <dbReference type="Proteomes" id="UP000531231"/>
    </source>
</evidence>
<accession>A0A7W8ANY9</accession>
<evidence type="ECO:0000313" key="2">
    <source>
        <dbReference type="EMBL" id="MBB5092648.1"/>
    </source>
</evidence>
<evidence type="ECO:0000256" key="1">
    <source>
        <dbReference type="SAM" id="MobiDB-lite"/>
    </source>
</evidence>
<comment type="caution">
    <text evidence="2">The sequence shown here is derived from an EMBL/GenBank/DDBJ whole genome shotgun (WGS) entry which is preliminary data.</text>
</comment>
<organism evidence="2 3">
    <name type="scientific">Pseudochrobactrum saccharolyticum</name>
    <dbReference type="NCBI Taxonomy" id="354352"/>
    <lineage>
        <taxon>Bacteria</taxon>
        <taxon>Pseudomonadati</taxon>
        <taxon>Pseudomonadota</taxon>
        <taxon>Alphaproteobacteria</taxon>
        <taxon>Hyphomicrobiales</taxon>
        <taxon>Brucellaceae</taxon>
        <taxon>Pseudochrobactrum</taxon>
    </lineage>
</organism>
<name>A0A7W8ANY9_9HYPH</name>
<feature type="region of interest" description="Disordered" evidence="1">
    <location>
        <begin position="57"/>
        <end position="114"/>
    </location>
</feature>
<proteinExistence type="predicted"/>
<reference evidence="2 3" key="1">
    <citation type="submission" date="2020-08" db="EMBL/GenBank/DDBJ databases">
        <title>Genomic Encyclopedia of Type Strains, Phase IV (KMG-IV): sequencing the most valuable type-strain genomes for metagenomic binning, comparative biology and taxonomic classification.</title>
        <authorList>
            <person name="Goeker M."/>
        </authorList>
    </citation>
    <scope>NUCLEOTIDE SEQUENCE [LARGE SCALE GENOMIC DNA]</scope>
    <source>
        <strain evidence="2 3">DSM 25620</strain>
    </source>
</reference>
<feature type="compositionally biased region" description="Basic and acidic residues" evidence="1">
    <location>
        <begin position="97"/>
        <end position="113"/>
    </location>
</feature>
<evidence type="ECO:0008006" key="4">
    <source>
        <dbReference type="Google" id="ProtNLM"/>
    </source>
</evidence>
<gene>
    <name evidence="2" type="ORF">HNQ68_003211</name>
</gene>
<keyword evidence="3" id="KW-1185">Reference proteome</keyword>
<dbReference type="RefSeq" id="WP_151158065.1">
    <property type="nucleotide sequence ID" value="NZ_JACHIL010000007.1"/>
</dbReference>
<dbReference type="Proteomes" id="UP000531231">
    <property type="component" value="Unassembled WGS sequence"/>
</dbReference>
<sequence length="268" mass="28802">MLLSSRHWPSKLSSDKFLSTSFLSGLALAMIAASVSVSASAGTLSGKPQILALSETPAGEDGEEVNPAQVPLPGPLRQVPTETYRAPESGAASENGSPERDITRPHVSPEGKIPEVSYDYSKLPQAVQDTRKKILDIAKAGKIDALKPLLGDGGEASPMLSLGEYDGTPLEFLKSLSGDSNGQELLAILVDLLESGYAHLDAGTPNEVYVWPYFFAYPLDKLDDRQMVELYQIVTAGDFEEMKGVGAYIFYRLGITPDGSWKFFVAGD</sequence>